<comment type="caution">
    <text evidence="4">The sequence shown here is derived from an EMBL/GenBank/DDBJ whole genome shotgun (WGS) entry which is preliminary data.</text>
</comment>
<sequence length="106" mass="12076">MSAWFLLLICIGHFAVYEGKAELLEYGAVSVPCSLEAYDADGDGLVTETEVEAFFLGTNSEDVAENWREAFFEQFDLNHDHLIQVEEFYVDEAYQEDCMLNVMMEG</sequence>
<dbReference type="Pfam" id="PF13499">
    <property type="entry name" value="EF-hand_7"/>
    <property type="match status" value="1"/>
</dbReference>
<feature type="signal peptide" evidence="2">
    <location>
        <begin position="1"/>
        <end position="21"/>
    </location>
</feature>
<organism evidence="4 5">
    <name type="scientific">Mizuhopecten yessoensis</name>
    <name type="common">Japanese scallop</name>
    <name type="synonym">Patinopecten yessoensis</name>
    <dbReference type="NCBI Taxonomy" id="6573"/>
    <lineage>
        <taxon>Eukaryota</taxon>
        <taxon>Metazoa</taxon>
        <taxon>Spiralia</taxon>
        <taxon>Lophotrochozoa</taxon>
        <taxon>Mollusca</taxon>
        <taxon>Bivalvia</taxon>
        <taxon>Autobranchia</taxon>
        <taxon>Pteriomorphia</taxon>
        <taxon>Pectinida</taxon>
        <taxon>Pectinoidea</taxon>
        <taxon>Pectinidae</taxon>
        <taxon>Mizuhopecten</taxon>
    </lineage>
</organism>
<dbReference type="InterPro" id="IPR018247">
    <property type="entry name" value="EF_Hand_1_Ca_BS"/>
</dbReference>
<dbReference type="GO" id="GO:0005509">
    <property type="term" value="F:calcium ion binding"/>
    <property type="evidence" value="ECO:0007669"/>
    <property type="project" value="InterPro"/>
</dbReference>
<gene>
    <name evidence="4" type="ORF">KP79_PYT01166</name>
</gene>
<evidence type="ECO:0000256" key="1">
    <source>
        <dbReference type="ARBA" id="ARBA00022837"/>
    </source>
</evidence>
<proteinExistence type="predicted"/>
<dbReference type="Proteomes" id="UP000242188">
    <property type="component" value="Unassembled WGS sequence"/>
</dbReference>
<dbReference type="SUPFAM" id="SSF47473">
    <property type="entry name" value="EF-hand"/>
    <property type="match status" value="1"/>
</dbReference>
<evidence type="ECO:0000256" key="2">
    <source>
        <dbReference type="SAM" id="SignalP"/>
    </source>
</evidence>
<dbReference type="AlphaFoldDB" id="A0A210QIT4"/>
<accession>A0A210QIT4</accession>
<feature type="domain" description="EF-hand" evidence="3">
    <location>
        <begin position="35"/>
        <end position="89"/>
    </location>
</feature>
<keyword evidence="1" id="KW-0106">Calcium</keyword>
<dbReference type="Gene3D" id="1.10.238.10">
    <property type="entry name" value="EF-hand"/>
    <property type="match status" value="1"/>
</dbReference>
<feature type="chain" id="PRO_5013324247" description="EF-hand domain-containing protein" evidence="2">
    <location>
        <begin position="22"/>
        <end position="106"/>
    </location>
</feature>
<reference evidence="4 5" key="1">
    <citation type="journal article" date="2017" name="Nat. Ecol. Evol.">
        <title>Scallop genome provides insights into evolution of bilaterian karyotype and development.</title>
        <authorList>
            <person name="Wang S."/>
            <person name="Zhang J."/>
            <person name="Jiao W."/>
            <person name="Li J."/>
            <person name="Xun X."/>
            <person name="Sun Y."/>
            <person name="Guo X."/>
            <person name="Huan P."/>
            <person name="Dong B."/>
            <person name="Zhang L."/>
            <person name="Hu X."/>
            <person name="Sun X."/>
            <person name="Wang J."/>
            <person name="Zhao C."/>
            <person name="Wang Y."/>
            <person name="Wang D."/>
            <person name="Huang X."/>
            <person name="Wang R."/>
            <person name="Lv J."/>
            <person name="Li Y."/>
            <person name="Zhang Z."/>
            <person name="Liu B."/>
            <person name="Lu W."/>
            <person name="Hui Y."/>
            <person name="Liang J."/>
            <person name="Zhou Z."/>
            <person name="Hou R."/>
            <person name="Li X."/>
            <person name="Liu Y."/>
            <person name="Li H."/>
            <person name="Ning X."/>
            <person name="Lin Y."/>
            <person name="Zhao L."/>
            <person name="Xing Q."/>
            <person name="Dou J."/>
            <person name="Li Y."/>
            <person name="Mao J."/>
            <person name="Guo H."/>
            <person name="Dou H."/>
            <person name="Li T."/>
            <person name="Mu C."/>
            <person name="Jiang W."/>
            <person name="Fu Q."/>
            <person name="Fu X."/>
            <person name="Miao Y."/>
            <person name="Liu J."/>
            <person name="Yu Q."/>
            <person name="Li R."/>
            <person name="Liao H."/>
            <person name="Li X."/>
            <person name="Kong Y."/>
            <person name="Jiang Z."/>
            <person name="Chourrout D."/>
            <person name="Li R."/>
            <person name="Bao Z."/>
        </authorList>
    </citation>
    <scope>NUCLEOTIDE SEQUENCE [LARGE SCALE GENOMIC DNA]</scope>
    <source>
        <strain evidence="4 5">PY_sf001</strain>
    </source>
</reference>
<dbReference type="InterPro" id="IPR002048">
    <property type="entry name" value="EF_hand_dom"/>
</dbReference>
<dbReference type="InterPro" id="IPR011992">
    <property type="entry name" value="EF-hand-dom_pair"/>
</dbReference>
<evidence type="ECO:0000313" key="4">
    <source>
        <dbReference type="EMBL" id="OWF48596.1"/>
    </source>
</evidence>
<keyword evidence="5" id="KW-1185">Reference proteome</keyword>
<name>A0A210QIT4_MIZYE</name>
<protein>
    <recommendedName>
        <fullName evidence="3">EF-hand domain-containing protein</fullName>
    </recommendedName>
</protein>
<evidence type="ECO:0000259" key="3">
    <source>
        <dbReference type="Pfam" id="PF13499"/>
    </source>
</evidence>
<keyword evidence="2" id="KW-0732">Signal</keyword>
<dbReference type="PROSITE" id="PS00018">
    <property type="entry name" value="EF_HAND_1"/>
    <property type="match status" value="2"/>
</dbReference>
<dbReference type="EMBL" id="NEDP02003481">
    <property type="protein sequence ID" value="OWF48596.1"/>
    <property type="molecule type" value="Genomic_DNA"/>
</dbReference>
<evidence type="ECO:0000313" key="5">
    <source>
        <dbReference type="Proteomes" id="UP000242188"/>
    </source>
</evidence>